<dbReference type="EMBL" id="VSSQ01054306">
    <property type="protein sequence ID" value="MPN08278.1"/>
    <property type="molecule type" value="Genomic_DNA"/>
</dbReference>
<reference evidence="1" key="1">
    <citation type="submission" date="2019-08" db="EMBL/GenBank/DDBJ databases">
        <authorList>
            <person name="Kucharzyk K."/>
            <person name="Murdoch R.W."/>
            <person name="Higgins S."/>
            <person name="Loffler F."/>
        </authorList>
    </citation>
    <scope>NUCLEOTIDE SEQUENCE</scope>
</reference>
<sequence length="59" mass="6899">MKAKFIGKTDPVALINGKIYDVLSIEKDWYRIVDEEGLDDDEELQGYLYPKECFEIVEL</sequence>
<dbReference type="AlphaFoldDB" id="A0A645F1U1"/>
<evidence type="ECO:0000313" key="1">
    <source>
        <dbReference type="EMBL" id="MPN08278.1"/>
    </source>
</evidence>
<proteinExistence type="predicted"/>
<accession>A0A645F1U1</accession>
<protein>
    <submittedName>
        <fullName evidence="1">Uncharacterized protein</fullName>
    </submittedName>
</protein>
<comment type="caution">
    <text evidence="1">The sequence shown here is derived from an EMBL/GenBank/DDBJ whole genome shotgun (WGS) entry which is preliminary data.</text>
</comment>
<gene>
    <name evidence="1" type="ORF">SDC9_155560</name>
</gene>
<name>A0A645F1U1_9ZZZZ</name>
<organism evidence="1">
    <name type="scientific">bioreactor metagenome</name>
    <dbReference type="NCBI Taxonomy" id="1076179"/>
    <lineage>
        <taxon>unclassified sequences</taxon>
        <taxon>metagenomes</taxon>
        <taxon>ecological metagenomes</taxon>
    </lineage>
</organism>